<feature type="transmembrane region" description="Helical" evidence="1">
    <location>
        <begin position="61"/>
        <end position="79"/>
    </location>
</feature>
<organism evidence="2 3">
    <name type="scientific">Meganyctiphanes norvegica</name>
    <name type="common">Northern krill</name>
    <name type="synonym">Thysanopoda norvegica</name>
    <dbReference type="NCBI Taxonomy" id="48144"/>
    <lineage>
        <taxon>Eukaryota</taxon>
        <taxon>Metazoa</taxon>
        <taxon>Ecdysozoa</taxon>
        <taxon>Arthropoda</taxon>
        <taxon>Crustacea</taxon>
        <taxon>Multicrustacea</taxon>
        <taxon>Malacostraca</taxon>
        <taxon>Eumalacostraca</taxon>
        <taxon>Eucarida</taxon>
        <taxon>Euphausiacea</taxon>
        <taxon>Euphausiidae</taxon>
        <taxon>Meganyctiphanes</taxon>
    </lineage>
</organism>
<name>A0AAV2RPZ4_MEGNR</name>
<evidence type="ECO:0000313" key="2">
    <source>
        <dbReference type="EMBL" id="CAL4131079.1"/>
    </source>
</evidence>
<protein>
    <recommendedName>
        <fullName evidence="4">Gustatory receptor</fullName>
    </recommendedName>
</protein>
<gene>
    <name evidence="2" type="ORF">MNOR_LOCUS26684</name>
</gene>
<feature type="transmembrane region" description="Helical" evidence="1">
    <location>
        <begin position="388"/>
        <end position="409"/>
    </location>
</feature>
<feature type="transmembrane region" description="Helical" evidence="1">
    <location>
        <begin position="326"/>
        <end position="343"/>
    </location>
</feature>
<dbReference type="AlphaFoldDB" id="A0AAV2RPZ4"/>
<proteinExistence type="predicted"/>
<feature type="transmembrane region" description="Helical" evidence="1">
    <location>
        <begin position="227"/>
        <end position="253"/>
    </location>
</feature>
<evidence type="ECO:0008006" key="4">
    <source>
        <dbReference type="Google" id="ProtNLM"/>
    </source>
</evidence>
<keyword evidence="1" id="KW-0472">Membrane</keyword>
<keyword evidence="1" id="KW-0812">Transmembrane</keyword>
<dbReference type="Proteomes" id="UP001497623">
    <property type="component" value="Unassembled WGS sequence"/>
</dbReference>
<feature type="transmembrane region" description="Helical" evidence="1">
    <location>
        <begin position="190"/>
        <end position="212"/>
    </location>
</feature>
<comment type="caution">
    <text evidence="2">The sequence shown here is derived from an EMBL/GenBank/DDBJ whole genome shotgun (WGS) entry which is preliminary data.</text>
</comment>
<feature type="transmembrane region" description="Helical" evidence="1">
    <location>
        <begin position="299"/>
        <end position="320"/>
    </location>
</feature>
<evidence type="ECO:0000313" key="3">
    <source>
        <dbReference type="Proteomes" id="UP001497623"/>
    </source>
</evidence>
<dbReference type="EMBL" id="CAXKWB010027000">
    <property type="protein sequence ID" value="CAL4131079.1"/>
    <property type="molecule type" value="Genomic_DNA"/>
</dbReference>
<feature type="transmembrane region" description="Helical" evidence="1">
    <location>
        <begin position="91"/>
        <end position="113"/>
    </location>
</feature>
<reference evidence="2 3" key="1">
    <citation type="submission" date="2024-05" db="EMBL/GenBank/DDBJ databases">
        <authorList>
            <person name="Wallberg A."/>
        </authorList>
    </citation>
    <scope>NUCLEOTIDE SEQUENCE [LARGE SCALE GENOMIC DNA]</scope>
</reference>
<evidence type="ECO:0000256" key="1">
    <source>
        <dbReference type="SAM" id="Phobius"/>
    </source>
</evidence>
<accession>A0AAV2RPZ4</accession>
<keyword evidence="1" id="KW-1133">Transmembrane helix</keyword>
<sequence length="427" mass="49856">MSDSEIAIDMSTKMHTMHVQETNNTEHKKGIANPNFIKEDDDNSDVVLYETHDTNQFVKKFPFAWLLIYDLVLNVSWNAKRNEYVSHSFKFMYAYTAWFLTPVIVLNLAPFIFKELDINDSIFNPVFSMLCIVVPALQVYTLHIIHLHAKSILEFMDKLPAPKRYEGKVFIKTFKRFFIGTKKIESFVSILPRIILMLALLWWAATVIYNFIMYQIQLIGDITVKEWWYFIITFVYALLPMFTLRFIFCITVWMSELYKDMYQAYEKKLTKKEAKDLAKEYSVVVLQSLFNEIREITRYGISINFTVIFFCALYSTINIIGNNGSLLYLIPFTGTMLPLTLFCRSAGMLVDRYEKLIYTIKKKILEEQELSQVLQKQISFLELAEPRLFVLGGYHVGFSLTFTVIGFIFTYSSLLQDPIISSVTAEP</sequence>
<keyword evidence="3" id="KW-1185">Reference proteome</keyword>
<feature type="transmembrane region" description="Helical" evidence="1">
    <location>
        <begin position="125"/>
        <end position="149"/>
    </location>
</feature>